<dbReference type="SUPFAM" id="SSF46785">
    <property type="entry name" value="Winged helix' DNA-binding domain"/>
    <property type="match status" value="1"/>
</dbReference>
<proteinExistence type="inferred from homology"/>
<dbReference type="InterPro" id="IPR004839">
    <property type="entry name" value="Aminotransferase_I/II_large"/>
</dbReference>
<dbReference type="Gene3D" id="3.90.1150.10">
    <property type="entry name" value="Aspartate Aminotransferase, domain 1"/>
    <property type="match status" value="1"/>
</dbReference>
<dbReference type="Gene3D" id="1.10.10.10">
    <property type="entry name" value="Winged helix-like DNA-binding domain superfamily/Winged helix DNA-binding domain"/>
    <property type="match status" value="1"/>
</dbReference>
<dbReference type="Proteomes" id="UP001432190">
    <property type="component" value="Chromosome"/>
</dbReference>
<dbReference type="PANTHER" id="PTHR46577">
    <property type="entry name" value="HTH-TYPE TRANSCRIPTIONAL REGULATORY PROTEIN GABR"/>
    <property type="match status" value="1"/>
</dbReference>
<dbReference type="InterPro" id="IPR036388">
    <property type="entry name" value="WH-like_DNA-bd_sf"/>
</dbReference>
<feature type="domain" description="HTH gntR-type" evidence="6">
    <location>
        <begin position="26"/>
        <end position="94"/>
    </location>
</feature>
<dbReference type="PANTHER" id="PTHR46577:SF1">
    <property type="entry name" value="HTH-TYPE TRANSCRIPTIONAL REGULATORY PROTEIN GABR"/>
    <property type="match status" value="1"/>
</dbReference>
<dbReference type="PRINTS" id="PR00035">
    <property type="entry name" value="HTHGNTR"/>
</dbReference>
<dbReference type="Pfam" id="PF00155">
    <property type="entry name" value="Aminotran_1_2"/>
    <property type="match status" value="1"/>
</dbReference>
<dbReference type="InterPro" id="IPR051446">
    <property type="entry name" value="HTH_trans_reg/aminotransferase"/>
</dbReference>
<evidence type="ECO:0000259" key="6">
    <source>
        <dbReference type="PROSITE" id="PS50949"/>
    </source>
</evidence>
<accession>A0ABZ1S7I6</accession>
<keyword evidence="7" id="KW-0808">Transferase</keyword>
<name>A0ABZ1S7I6_9ACTN</name>
<dbReference type="PROSITE" id="PS50949">
    <property type="entry name" value="HTH_GNTR"/>
    <property type="match status" value="1"/>
</dbReference>
<evidence type="ECO:0000256" key="4">
    <source>
        <dbReference type="ARBA" id="ARBA00023125"/>
    </source>
</evidence>
<gene>
    <name evidence="7" type="ORF">OG994_02370</name>
</gene>
<evidence type="ECO:0000256" key="1">
    <source>
        <dbReference type="ARBA" id="ARBA00005384"/>
    </source>
</evidence>
<keyword evidence="4" id="KW-0238">DNA-binding</keyword>
<sequence length="485" mass="51579">MTSQVRGAQLARLLGQWHSLPGRRRSPDYAALASAVRGLLADGRLPLGVRLPAERELAQALRISRTTVTAAYRQLRESGHLASRRGAGSWTMLPGTHRVTSSGLWTPLDDLDMIDLGVAALSAPPQLLSAARAATEDLPRYLGGAGYHPTGIVELREAVAEAYTARGLPTSADQIMVTSGTQHALDLVLRLALAPGASVLVESPTYPNALAALAARRARITTHGLALDGAGWDAELLLGSIRQGRPKLAYLIPDFQNPTGHLMPADLRERVVAAAHAAGTDLVVDESFVDLPLDATPVPPAVASFDRHSRVISIGGMSKPYWGGLRIGWVRASAPQVQRLAAARVGVDMSSPVLDQLVAVHLLAEAPAIVADRRAQLTAQRDALLGALATRLPDWRVCVPRGGVTLWAELDGPISSALARAAEEVGVRLAPGPRFGLDGTLERFLRLPFTLPAADLVEAVDRIAAVRYGLDRAARPQWREPAVIA</sequence>
<evidence type="ECO:0000256" key="5">
    <source>
        <dbReference type="ARBA" id="ARBA00023163"/>
    </source>
</evidence>
<dbReference type="SUPFAM" id="SSF53383">
    <property type="entry name" value="PLP-dependent transferases"/>
    <property type="match status" value="1"/>
</dbReference>
<dbReference type="InterPro" id="IPR015421">
    <property type="entry name" value="PyrdxlP-dep_Trfase_major"/>
</dbReference>
<evidence type="ECO:0000256" key="3">
    <source>
        <dbReference type="ARBA" id="ARBA00023015"/>
    </source>
</evidence>
<evidence type="ECO:0000256" key="2">
    <source>
        <dbReference type="ARBA" id="ARBA00022898"/>
    </source>
</evidence>
<dbReference type="CDD" id="cd00609">
    <property type="entry name" value="AAT_like"/>
    <property type="match status" value="1"/>
</dbReference>
<keyword evidence="5" id="KW-0804">Transcription</keyword>
<dbReference type="CDD" id="cd07377">
    <property type="entry name" value="WHTH_GntR"/>
    <property type="match status" value="1"/>
</dbReference>
<dbReference type="GO" id="GO:0008483">
    <property type="term" value="F:transaminase activity"/>
    <property type="evidence" value="ECO:0007669"/>
    <property type="project" value="UniProtKB-KW"/>
</dbReference>
<organism evidence="7 8">
    <name type="scientific">Micromonospora globbae</name>
    <dbReference type="NCBI Taxonomy" id="1894969"/>
    <lineage>
        <taxon>Bacteria</taxon>
        <taxon>Bacillati</taxon>
        <taxon>Actinomycetota</taxon>
        <taxon>Actinomycetes</taxon>
        <taxon>Micromonosporales</taxon>
        <taxon>Micromonosporaceae</taxon>
        <taxon>Micromonospora</taxon>
    </lineage>
</organism>
<dbReference type="InterPro" id="IPR036390">
    <property type="entry name" value="WH_DNA-bd_sf"/>
</dbReference>
<keyword evidence="3" id="KW-0805">Transcription regulation</keyword>
<dbReference type="Pfam" id="PF00392">
    <property type="entry name" value="GntR"/>
    <property type="match status" value="1"/>
</dbReference>
<protein>
    <submittedName>
        <fullName evidence="7">PLP-dependent aminotransferase family protein</fullName>
    </submittedName>
</protein>
<evidence type="ECO:0000313" key="7">
    <source>
        <dbReference type="EMBL" id="WUP50410.1"/>
    </source>
</evidence>
<reference evidence="7" key="1">
    <citation type="submission" date="2022-10" db="EMBL/GenBank/DDBJ databases">
        <title>The complete genomes of actinobacterial strains from the NBC collection.</title>
        <authorList>
            <person name="Joergensen T.S."/>
            <person name="Alvarez Arevalo M."/>
            <person name="Sterndorff E.B."/>
            <person name="Faurdal D."/>
            <person name="Vuksanovic O."/>
            <person name="Mourched A.-S."/>
            <person name="Charusanti P."/>
            <person name="Shaw S."/>
            <person name="Blin K."/>
            <person name="Weber T."/>
        </authorList>
    </citation>
    <scope>NUCLEOTIDE SEQUENCE</scope>
    <source>
        <strain evidence="7">NBC_00256</strain>
    </source>
</reference>
<keyword evidence="2" id="KW-0663">Pyridoxal phosphate</keyword>
<dbReference type="EMBL" id="CP108084">
    <property type="protein sequence ID" value="WUP50410.1"/>
    <property type="molecule type" value="Genomic_DNA"/>
</dbReference>
<dbReference type="InterPro" id="IPR015422">
    <property type="entry name" value="PyrdxlP-dep_Trfase_small"/>
</dbReference>
<dbReference type="InterPro" id="IPR015424">
    <property type="entry name" value="PyrdxlP-dep_Trfase"/>
</dbReference>
<comment type="similarity">
    <text evidence="1">In the C-terminal section; belongs to the class-I pyridoxal-phosphate-dependent aminotransferase family.</text>
</comment>
<dbReference type="SMART" id="SM00345">
    <property type="entry name" value="HTH_GNTR"/>
    <property type="match status" value="1"/>
</dbReference>
<evidence type="ECO:0000313" key="8">
    <source>
        <dbReference type="Proteomes" id="UP001432190"/>
    </source>
</evidence>
<keyword evidence="7" id="KW-0032">Aminotransferase</keyword>
<dbReference type="Gene3D" id="3.40.640.10">
    <property type="entry name" value="Type I PLP-dependent aspartate aminotransferase-like (Major domain)"/>
    <property type="match status" value="1"/>
</dbReference>
<dbReference type="InterPro" id="IPR000524">
    <property type="entry name" value="Tscrpt_reg_HTH_GntR"/>
</dbReference>
<keyword evidence="8" id="KW-1185">Reference proteome</keyword>
<dbReference type="RefSeq" id="WP_328852060.1">
    <property type="nucleotide sequence ID" value="NZ_CP108084.1"/>
</dbReference>